<comment type="subcellular location">
    <subcellularLocation>
        <location evidence="18">Endomembrane system</location>
        <topology evidence="18">Single-pass membrane protein</topology>
    </subcellularLocation>
</comment>
<evidence type="ECO:0000256" key="8">
    <source>
        <dbReference type="ARBA" id="ARBA00022692"/>
    </source>
</evidence>
<dbReference type="PROSITE" id="PS00195">
    <property type="entry name" value="GLUTAREDOXIN_1"/>
    <property type="match status" value="1"/>
</dbReference>
<keyword evidence="12" id="KW-0472">Membrane</keyword>
<dbReference type="GO" id="GO:0001516">
    <property type="term" value="P:prostaglandin biosynthetic process"/>
    <property type="evidence" value="ECO:0007669"/>
    <property type="project" value="UniProtKB-KW"/>
</dbReference>
<dbReference type="CDD" id="cd03197">
    <property type="entry name" value="GST_C_mPGES2"/>
    <property type="match status" value="1"/>
</dbReference>
<evidence type="ECO:0000256" key="3">
    <source>
        <dbReference type="ARBA" id="ARBA00012203"/>
    </source>
</evidence>
<dbReference type="GO" id="GO:0012505">
    <property type="term" value="C:endomembrane system"/>
    <property type="evidence" value="ECO:0007669"/>
    <property type="project" value="UniProtKB-SubCell"/>
</dbReference>
<evidence type="ECO:0000256" key="7">
    <source>
        <dbReference type="ARBA" id="ARBA00022585"/>
    </source>
</evidence>
<dbReference type="PROSITE" id="PS51354">
    <property type="entry name" value="GLUTAREDOXIN_2"/>
    <property type="match status" value="1"/>
</dbReference>
<dbReference type="PROSITE" id="PS50404">
    <property type="entry name" value="GST_NTER"/>
    <property type="match status" value="1"/>
</dbReference>
<dbReference type="PANTHER" id="PTHR12782">
    <property type="entry name" value="MICROSOMAL PROSTAGLANDIN E SYNTHASE-2"/>
    <property type="match status" value="1"/>
</dbReference>
<evidence type="ECO:0000256" key="17">
    <source>
        <dbReference type="ARBA" id="ARBA00031041"/>
    </source>
</evidence>
<dbReference type="EC" id="5.3.99.3" evidence="3"/>
<dbReference type="EnsemblMetazoa" id="G28134.6">
    <property type="protein sequence ID" value="G28134.6:cds"/>
    <property type="gene ID" value="G28134"/>
</dbReference>
<keyword evidence="8" id="KW-0812">Transmembrane</keyword>
<dbReference type="InterPro" id="IPR010987">
    <property type="entry name" value="Glutathione-S-Trfase_C-like"/>
</dbReference>
<dbReference type="SUPFAM" id="SSF47616">
    <property type="entry name" value="GST C-terminal domain-like"/>
    <property type="match status" value="1"/>
</dbReference>
<keyword evidence="7" id="KW-0643">Prostaglandin biosynthesis</keyword>
<evidence type="ECO:0000259" key="19">
    <source>
        <dbReference type="PROSITE" id="PS50404"/>
    </source>
</evidence>
<keyword evidence="14" id="KW-0413">Isomerase</keyword>
<evidence type="ECO:0000256" key="10">
    <source>
        <dbReference type="ARBA" id="ARBA00022989"/>
    </source>
</evidence>
<evidence type="ECO:0000256" key="5">
    <source>
        <dbReference type="ARBA" id="ARBA00022501"/>
    </source>
</evidence>
<evidence type="ECO:0000313" key="21">
    <source>
        <dbReference type="EnsemblMetazoa" id="G28134.6:cds"/>
    </source>
</evidence>
<dbReference type="Proteomes" id="UP000005408">
    <property type="component" value="Unassembled WGS sequence"/>
</dbReference>
<keyword evidence="22" id="KW-1185">Reference proteome</keyword>
<dbReference type="PANTHER" id="PTHR12782:SF5">
    <property type="entry name" value="PROSTAGLANDIN E SYNTHASE 2"/>
    <property type="match status" value="1"/>
</dbReference>
<dbReference type="SFLD" id="SFLDS00019">
    <property type="entry name" value="Glutathione_Transferase_(cytos"/>
    <property type="match status" value="1"/>
</dbReference>
<dbReference type="SMR" id="A0A8W8LIQ4"/>
<feature type="domain" description="GST N-terminal" evidence="19">
    <location>
        <begin position="105"/>
        <end position="187"/>
    </location>
</feature>
<organism evidence="21 22">
    <name type="scientific">Magallana gigas</name>
    <name type="common">Pacific oyster</name>
    <name type="synonym">Crassostrea gigas</name>
    <dbReference type="NCBI Taxonomy" id="29159"/>
    <lineage>
        <taxon>Eukaryota</taxon>
        <taxon>Metazoa</taxon>
        <taxon>Spiralia</taxon>
        <taxon>Lophotrochozoa</taxon>
        <taxon>Mollusca</taxon>
        <taxon>Bivalvia</taxon>
        <taxon>Autobranchia</taxon>
        <taxon>Pteriomorphia</taxon>
        <taxon>Ostreida</taxon>
        <taxon>Ostreoidea</taxon>
        <taxon>Ostreidae</taxon>
        <taxon>Magallana</taxon>
    </lineage>
</organism>
<dbReference type="OrthoDB" id="423541at2759"/>
<keyword evidence="13" id="KW-0275">Fatty acid biosynthesis</keyword>
<sequence>MAALRRVSQGVLQNGQIFLNATKQCNVYAGVIPKTHFSTFLKNVYTKHSSILRRKWKVLACVIGTGSLGTALLFDKQKYVVNADFPGQSIVPTKQIRFDDDKTGLKLTLFQFVTCPFCCKVRAMLNYNGISYDVVEVNSITRDEIKWSKYKKVPILVAQGVGEEGYVQLNDSTVIMSVLESYLNDKTVSLQKLLTFYPTMDKEIKGRFRSKTVTETPNKNFLMFQDHLTDKRTPEERAEERRIRVWVDTVFVHLISPNVYRTMSESLDTFQWFSKAGDWETNFTGFQRNTIIYIGGFVMYFVGKKLKRKYNLQKDVRESLYEGGNAWVNFLKGRKFVGGDQPNLADLSMYGMLTAMEGTEAFRDLVDNTKLKPWYDRTKTMVEGHQGANRARDVTRK</sequence>
<dbReference type="SUPFAM" id="SSF52833">
    <property type="entry name" value="Thioredoxin-like"/>
    <property type="match status" value="1"/>
</dbReference>
<proteinExistence type="inferred from homology"/>
<evidence type="ECO:0000256" key="9">
    <source>
        <dbReference type="ARBA" id="ARBA00022832"/>
    </source>
</evidence>
<comment type="catalytic activity">
    <reaction evidence="15">
        <text>prostaglandin H2 = (12S)-hydroxy-(5Z,8E,10E)-heptadecatrienoate + malonaldehyde</text>
        <dbReference type="Rhea" id="RHEA:48644"/>
        <dbReference type="ChEBI" id="CHEBI:57405"/>
        <dbReference type="ChEBI" id="CHEBI:90694"/>
        <dbReference type="ChEBI" id="CHEBI:566274"/>
    </reaction>
    <physiologicalReaction direction="left-to-right" evidence="15">
        <dbReference type="Rhea" id="RHEA:48645"/>
    </physiologicalReaction>
</comment>
<evidence type="ECO:0000256" key="2">
    <source>
        <dbReference type="ARBA" id="ARBA00007409"/>
    </source>
</evidence>
<keyword evidence="6" id="KW-0444">Lipid biosynthesis</keyword>
<feature type="domain" description="GST C-terminal" evidence="20">
    <location>
        <begin position="233"/>
        <end position="397"/>
    </location>
</feature>
<keyword evidence="5" id="KW-0644">Prostaglandin metabolism</keyword>
<evidence type="ECO:0000256" key="12">
    <source>
        <dbReference type="ARBA" id="ARBA00023136"/>
    </source>
</evidence>
<evidence type="ECO:0000256" key="11">
    <source>
        <dbReference type="ARBA" id="ARBA00023098"/>
    </source>
</evidence>
<comment type="pathway">
    <text evidence="1">Lipid metabolism; prostaglandin biosynthesis.</text>
</comment>
<evidence type="ECO:0000256" key="6">
    <source>
        <dbReference type="ARBA" id="ARBA00022516"/>
    </source>
</evidence>
<evidence type="ECO:0000256" key="14">
    <source>
        <dbReference type="ARBA" id="ARBA00023235"/>
    </source>
</evidence>
<evidence type="ECO:0000256" key="16">
    <source>
        <dbReference type="ARBA" id="ARBA00023931"/>
    </source>
</evidence>
<keyword evidence="11" id="KW-0443">Lipid metabolism</keyword>
<keyword evidence="9" id="KW-0276">Fatty acid metabolism</keyword>
<evidence type="ECO:0000259" key="20">
    <source>
        <dbReference type="PROSITE" id="PS50405"/>
    </source>
</evidence>
<evidence type="ECO:0000256" key="15">
    <source>
        <dbReference type="ARBA" id="ARBA00023930"/>
    </source>
</evidence>
<dbReference type="OMA" id="DYCLTEG"/>
<dbReference type="InterPro" id="IPR040079">
    <property type="entry name" value="Glutathione_S-Trfase"/>
</dbReference>
<dbReference type="AlphaFoldDB" id="A0A8W8LIQ4"/>
<evidence type="ECO:0000256" key="1">
    <source>
        <dbReference type="ARBA" id="ARBA00004702"/>
    </source>
</evidence>
<dbReference type="GO" id="GO:0005739">
    <property type="term" value="C:mitochondrion"/>
    <property type="evidence" value="ECO:0007669"/>
    <property type="project" value="TreeGrafter"/>
</dbReference>
<dbReference type="InterPro" id="IPR034335">
    <property type="entry name" value="PGES2_C"/>
</dbReference>
<accession>A0A8W8LIQ4</accession>
<protein>
    <recommendedName>
        <fullName evidence="4">Prostaglandin E synthase 2</fullName>
        <ecNumber evidence="3">5.3.99.3</ecNumber>
    </recommendedName>
    <alternativeName>
        <fullName evidence="17">Microsomal prostaglandin E synthase 2</fullName>
    </alternativeName>
</protein>
<dbReference type="SFLD" id="SFLDG01182">
    <property type="entry name" value="Prostaglandin_E_synthase_like"/>
    <property type="match status" value="1"/>
</dbReference>
<dbReference type="Gene3D" id="3.40.30.10">
    <property type="entry name" value="Glutaredoxin"/>
    <property type="match status" value="1"/>
</dbReference>
<comment type="catalytic activity">
    <reaction evidence="16">
        <text>prostaglandin H2 = prostaglandin E2</text>
        <dbReference type="Rhea" id="RHEA:12893"/>
        <dbReference type="ChEBI" id="CHEBI:57405"/>
        <dbReference type="ChEBI" id="CHEBI:606564"/>
        <dbReference type="EC" id="5.3.99.3"/>
    </reaction>
    <physiologicalReaction direction="left-to-right" evidence="16">
        <dbReference type="Rhea" id="RHEA:12894"/>
    </physiologicalReaction>
</comment>
<dbReference type="InterPro" id="IPR004045">
    <property type="entry name" value="Glutathione_S-Trfase_N"/>
</dbReference>
<dbReference type="Gene3D" id="1.20.1050.10">
    <property type="match status" value="1"/>
</dbReference>
<dbReference type="Pfam" id="PF13417">
    <property type="entry name" value="GST_N_3"/>
    <property type="match status" value="1"/>
</dbReference>
<reference evidence="21" key="1">
    <citation type="submission" date="2022-08" db="UniProtKB">
        <authorList>
            <consortium name="EnsemblMetazoa"/>
        </authorList>
    </citation>
    <scope>IDENTIFICATION</scope>
    <source>
        <strain evidence="21">05x7-T-G4-1.051#20</strain>
    </source>
</reference>
<evidence type="ECO:0000313" key="22">
    <source>
        <dbReference type="Proteomes" id="UP000005408"/>
    </source>
</evidence>
<keyword evidence="10" id="KW-1133">Transmembrane helix</keyword>
<dbReference type="SFLD" id="SFLDG01203">
    <property type="entry name" value="Prostaglandin_E_synthase_like1"/>
    <property type="match status" value="1"/>
</dbReference>
<dbReference type="GO" id="GO:0050220">
    <property type="term" value="F:prostaglandin-E synthase activity"/>
    <property type="evidence" value="ECO:0007669"/>
    <property type="project" value="UniProtKB-EC"/>
</dbReference>
<comment type="similarity">
    <text evidence="2">Belongs to the GST superfamily.</text>
</comment>
<dbReference type="InterPro" id="IPR011767">
    <property type="entry name" value="GLR_AS"/>
</dbReference>
<dbReference type="InterPro" id="IPR034334">
    <property type="entry name" value="PGES2"/>
</dbReference>
<evidence type="ECO:0000256" key="4">
    <source>
        <dbReference type="ARBA" id="ARBA00019474"/>
    </source>
</evidence>
<name>A0A8W8LIQ4_MAGGI</name>
<dbReference type="PROSITE" id="PS50405">
    <property type="entry name" value="GST_CTER"/>
    <property type="match status" value="1"/>
</dbReference>
<evidence type="ECO:0000256" key="13">
    <source>
        <dbReference type="ARBA" id="ARBA00023160"/>
    </source>
</evidence>
<dbReference type="InterPro" id="IPR036282">
    <property type="entry name" value="Glutathione-S-Trfase_C_sf"/>
</dbReference>
<dbReference type="InterPro" id="IPR036249">
    <property type="entry name" value="Thioredoxin-like_sf"/>
</dbReference>
<evidence type="ECO:0000256" key="18">
    <source>
        <dbReference type="ARBA" id="ARBA00037847"/>
    </source>
</evidence>